<keyword evidence="3" id="KW-1185">Reference proteome</keyword>
<gene>
    <name evidence="2" type="ORF">HYPSUDRAFT_219964</name>
</gene>
<dbReference type="AlphaFoldDB" id="A0A0D2N8S7"/>
<name>A0A0D2N8S7_HYPSF</name>
<dbReference type="Proteomes" id="UP000054270">
    <property type="component" value="Unassembled WGS sequence"/>
</dbReference>
<reference evidence="3" key="1">
    <citation type="submission" date="2014-04" db="EMBL/GenBank/DDBJ databases">
        <title>Evolutionary Origins and Diversification of the Mycorrhizal Mutualists.</title>
        <authorList>
            <consortium name="DOE Joint Genome Institute"/>
            <consortium name="Mycorrhizal Genomics Consortium"/>
            <person name="Kohler A."/>
            <person name="Kuo A."/>
            <person name="Nagy L.G."/>
            <person name="Floudas D."/>
            <person name="Copeland A."/>
            <person name="Barry K.W."/>
            <person name="Cichocki N."/>
            <person name="Veneault-Fourrey C."/>
            <person name="LaButti K."/>
            <person name="Lindquist E.A."/>
            <person name="Lipzen A."/>
            <person name="Lundell T."/>
            <person name="Morin E."/>
            <person name="Murat C."/>
            <person name="Riley R."/>
            <person name="Ohm R."/>
            <person name="Sun H."/>
            <person name="Tunlid A."/>
            <person name="Henrissat B."/>
            <person name="Grigoriev I.V."/>
            <person name="Hibbett D.S."/>
            <person name="Martin F."/>
        </authorList>
    </citation>
    <scope>NUCLEOTIDE SEQUENCE [LARGE SCALE GENOMIC DNA]</scope>
    <source>
        <strain evidence="3">FD-334 SS-4</strain>
    </source>
</reference>
<proteinExistence type="predicted"/>
<feature type="region of interest" description="Disordered" evidence="1">
    <location>
        <begin position="30"/>
        <end position="54"/>
    </location>
</feature>
<protein>
    <submittedName>
        <fullName evidence="2">Uncharacterized protein</fullName>
    </submittedName>
</protein>
<organism evidence="2 3">
    <name type="scientific">Hypholoma sublateritium (strain FD-334 SS-4)</name>
    <dbReference type="NCBI Taxonomy" id="945553"/>
    <lineage>
        <taxon>Eukaryota</taxon>
        <taxon>Fungi</taxon>
        <taxon>Dikarya</taxon>
        <taxon>Basidiomycota</taxon>
        <taxon>Agaricomycotina</taxon>
        <taxon>Agaricomycetes</taxon>
        <taxon>Agaricomycetidae</taxon>
        <taxon>Agaricales</taxon>
        <taxon>Agaricineae</taxon>
        <taxon>Strophariaceae</taxon>
        <taxon>Hypholoma</taxon>
    </lineage>
</organism>
<accession>A0A0D2N8S7</accession>
<evidence type="ECO:0000313" key="2">
    <source>
        <dbReference type="EMBL" id="KJA15519.1"/>
    </source>
</evidence>
<dbReference type="EMBL" id="KN817642">
    <property type="protein sequence ID" value="KJA15519.1"/>
    <property type="molecule type" value="Genomic_DNA"/>
</dbReference>
<sequence>MSPFYRRQSASPALPSPSIHWRSAPLAPRNCDRPPTPIARPETRTHGRARSRPAAARLTTYHATTYYISYHLISITPPHHLSCCMRISPRPAPCITRTTVTISRAHACTPIDADATSPDPLAATCMLAPVHIARLDARITSVASTDARETQRRLYTPAGRMHASLDVMCVKRSDGFMYMHKLDSASTGSAPRTVD</sequence>
<evidence type="ECO:0000313" key="3">
    <source>
        <dbReference type="Proteomes" id="UP000054270"/>
    </source>
</evidence>
<evidence type="ECO:0000256" key="1">
    <source>
        <dbReference type="SAM" id="MobiDB-lite"/>
    </source>
</evidence>